<name>X1B7W3_9ZZZZ</name>
<organism evidence="2">
    <name type="scientific">marine sediment metagenome</name>
    <dbReference type="NCBI Taxonomy" id="412755"/>
    <lineage>
        <taxon>unclassified sequences</taxon>
        <taxon>metagenomes</taxon>
        <taxon>ecological metagenomes</taxon>
    </lineage>
</organism>
<keyword evidence="1" id="KW-0812">Transmembrane</keyword>
<gene>
    <name evidence="2" type="ORF">S01H4_44383</name>
</gene>
<comment type="caution">
    <text evidence="2">The sequence shown here is derived from an EMBL/GenBank/DDBJ whole genome shotgun (WGS) entry which is preliminary data.</text>
</comment>
<protein>
    <recommendedName>
        <fullName evidence="3">ABC transmembrane type-1 domain-containing protein</fullName>
    </recommendedName>
</protein>
<feature type="non-terminal residue" evidence="2">
    <location>
        <position position="84"/>
    </location>
</feature>
<dbReference type="AlphaFoldDB" id="X1B7W3"/>
<evidence type="ECO:0008006" key="3">
    <source>
        <dbReference type="Google" id="ProtNLM"/>
    </source>
</evidence>
<proteinExistence type="predicted"/>
<feature type="transmembrane region" description="Helical" evidence="1">
    <location>
        <begin position="57"/>
        <end position="82"/>
    </location>
</feature>
<keyword evidence="1" id="KW-0472">Membrane</keyword>
<feature type="transmembrane region" description="Helical" evidence="1">
    <location>
        <begin position="12"/>
        <end position="36"/>
    </location>
</feature>
<reference evidence="2" key="1">
    <citation type="journal article" date="2014" name="Front. Microbiol.">
        <title>High frequency of phylogenetically diverse reductive dehalogenase-homologous genes in deep subseafloor sedimentary metagenomes.</title>
        <authorList>
            <person name="Kawai M."/>
            <person name="Futagami T."/>
            <person name="Toyoda A."/>
            <person name="Takaki Y."/>
            <person name="Nishi S."/>
            <person name="Hori S."/>
            <person name="Arai W."/>
            <person name="Tsubouchi T."/>
            <person name="Morono Y."/>
            <person name="Uchiyama I."/>
            <person name="Ito T."/>
            <person name="Fujiyama A."/>
            <person name="Inagaki F."/>
            <person name="Takami H."/>
        </authorList>
    </citation>
    <scope>NUCLEOTIDE SEQUENCE</scope>
    <source>
        <strain evidence="2">Expedition CK06-06</strain>
    </source>
</reference>
<keyword evidence="1" id="KW-1133">Transmembrane helix</keyword>
<accession>X1B7W3</accession>
<evidence type="ECO:0000313" key="2">
    <source>
        <dbReference type="EMBL" id="GAG91205.1"/>
    </source>
</evidence>
<evidence type="ECO:0000256" key="1">
    <source>
        <dbReference type="SAM" id="Phobius"/>
    </source>
</evidence>
<sequence>MFFQLIVREVQWYQYVINILISLLGRILDLISTRYVSKELKLETNKLARRIGWKGMVLMQIPIIILGSLDFYISFFIFWWSLLL</sequence>
<dbReference type="EMBL" id="BART01024605">
    <property type="protein sequence ID" value="GAG91205.1"/>
    <property type="molecule type" value="Genomic_DNA"/>
</dbReference>